<accession>A0A2S3RC01</accession>
<evidence type="ECO:0000313" key="1">
    <source>
        <dbReference type="EMBL" id="HAS8542721.1"/>
    </source>
</evidence>
<reference evidence="2 3" key="1">
    <citation type="submission" date="2017-12" db="EMBL/GenBank/DDBJ databases">
        <title>FDA dAtabase for Regulatory Grade micrObial Sequences (FDA-ARGOS): Supporting development and validation of Infectious Disease Dx tests.</title>
        <authorList>
            <person name="Hoffmann M."/>
            <person name="Allard M."/>
            <person name="Evans P."/>
            <person name="Brown E."/>
            <person name="Tallon L.J."/>
            <person name="Sadzewicz L."/>
            <person name="Sengamalay N."/>
            <person name="Ott S."/>
            <person name="Godinez A."/>
            <person name="Nagaraj S."/>
            <person name="Vavikolanu K."/>
            <person name="Aluvathingal J."/>
            <person name="Nadendla S."/>
            <person name="Hobson J."/>
            <person name="Sichtig H."/>
        </authorList>
    </citation>
    <scope>NUCLEOTIDE SEQUENCE [LARGE SCALE GENOMIC DNA]</scope>
    <source>
        <strain evidence="3">ATCC 29307</strain>
        <strain evidence="2">FDAARGOS_118</strain>
    </source>
</reference>
<keyword evidence="3" id="KW-1185">Reference proteome</keyword>
<reference evidence="1" key="2">
    <citation type="journal article" date="2018" name="Genome Biol.">
        <title>SKESA: strategic k-mer extension for scrupulous assemblies.</title>
        <authorList>
            <person name="Souvorov A."/>
            <person name="Agarwala R."/>
            <person name="Lipman D.J."/>
        </authorList>
    </citation>
    <scope>NUCLEOTIDE SEQUENCE</scope>
    <source>
        <strain evidence="1">BCW_3452</strain>
    </source>
</reference>
<evidence type="ECO:0000313" key="2">
    <source>
        <dbReference type="EMBL" id="PNM68503.1"/>
    </source>
</evidence>
<sequence length="177" mass="20547">MLIKLLVTVMTKSNLITNTGHRFISKGKTAFKIHIHTPDDKVLHRSIGFVKLGEKKALQKAIKMRNELGREMWGKFWRRLMKDPYLMTRLPHSLEPKIVHKPNPTLADPNNRDTCYIAKWRVMNDKGEYKYKTVVRSISKYGKLAAYSQTKKALLEAHKENLEILTFMGRLNSIGLK</sequence>
<dbReference type="AlphaFoldDB" id="A0A2S3RC01"/>
<dbReference type="EMBL" id="LOSH02000004">
    <property type="protein sequence ID" value="PNM68503.1"/>
    <property type="molecule type" value="Genomic_DNA"/>
</dbReference>
<comment type="caution">
    <text evidence="1">The sequence shown here is derived from an EMBL/GenBank/DDBJ whole genome shotgun (WGS) entry which is preliminary data.</text>
</comment>
<name>A0A2S3RC01_VIBVL</name>
<proteinExistence type="predicted"/>
<organism evidence="1">
    <name type="scientific">Vibrio vulnificus</name>
    <dbReference type="NCBI Taxonomy" id="672"/>
    <lineage>
        <taxon>Bacteria</taxon>
        <taxon>Pseudomonadati</taxon>
        <taxon>Pseudomonadota</taxon>
        <taxon>Gammaproteobacteria</taxon>
        <taxon>Vibrionales</taxon>
        <taxon>Vibrionaceae</taxon>
        <taxon>Vibrio</taxon>
    </lineage>
</organism>
<dbReference type="Proteomes" id="UP000054370">
    <property type="component" value="Unassembled WGS sequence"/>
</dbReference>
<gene>
    <name evidence="2" type="ORF">AL548_020785</name>
    <name evidence="1" type="ORF">I7730_23340</name>
</gene>
<dbReference type="Proteomes" id="UP000863257">
    <property type="component" value="Unassembled WGS sequence"/>
</dbReference>
<reference evidence="1" key="3">
    <citation type="submission" date="2019-01" db="EMBL/GenBank/DDBJ databases">
        <authorList>
            <consortium name="NCBI Pathogen Detection Project"/>
        </authorList>
    </citation>
    <scope>NUCLEOTIDE SEQUENCE</scope>
    <source>
        <strain evidence="1">BCW_3452</strain>
    </source>
</reference>
<evidence type="ECO:0000313" key="3">
    <source>
        <dbReference type="Proteomes" id="UP000054370"/>
    </source>
</evidence>
<dbReference type="EMBL" id="DACRBY010000049">
    <property type="protein sequence ID" value="HAS8542721.1"/>
    <property type="molecule type" value="Genomic_DNA"/>
</dbReference>
<protein>
    <submittedName>
        <fullName evidence="1">Fe3+-citrate ABC transporter substrate-binding protein</fullName>
    </submittedName>
</protein>